<evidence type="ECO:0000313" key="2">
    <source>
        <dbReference type="EMBL" id="OGC45999.1"/>
    </source>
</evidence>
<gene>
    <name evidence="2" type="ORF">A2V49_02040</name>
</gene>
<protein>
    <recommendedName>
        <fullName evidence="4">Phage holin family protein</fullName>
    </recommendedName>
</protein>
<feature type="transmembrane region" description="Helical" evidence="1">
    <location>
        <begin position="29"/>
        <end position="46"/>
    </location>
</feature>
<comment type="caution">
    <text evidence="2">The sequence shown here is derived from an EMBL/GenBank/DDBJ whole genome shotgun (WGS) entry which is preliminary data.</text>
</comment>
<name>A0A1F4UM37_UNCKA</name>
<feature type="transmembrane region" description="Helical" evidence="1">
    <location>
        <begin position="7"/>
        <end position="23"/>
    </location>
</feature>
<reference evidence="2 3" key="1">
    <citation type="journal article" date="2016" name="Nat. Commun.">
        <title>Thousands of microbial genomes shed light on interconnected biogeochemical processes in an aquifer system.</title>
        <authorList>
            <person name="Anantharaman K."/>
            <person name="Brown C.T."/>
            <person name="Hug L.A."/>
            <person name="Sharon I."/>
            <person name="Castelle C.J."/>
            <person name="Probst A.J."/>
            <person name="Thomas B.C."/>
            <person name="Singh A."/>
            <person name="Wilkins M.J."/>
            <person name="Karaoz U."/>
            <person name="Brodie E.L."/>
            <person name="Williams K.H."/>
            <person name="Hubbard S.S."/>
            <person name="Banfield J.F."/>
        </authorList>
    </citation>
    <scope>NUCLEOTIDE SEQUENCE [LARGE SCALE GENOMIC DNA]</scope>
</reference>
<dbReference type="Pfam" id="PF04020">
    <property type="entry name" value="Phage_holin_4_2"/>
    <property type="match status" value="1"/>
</dbReference>
<dbReference type="EMBL" id="MEUV01000017">
    <property type="protein sequence ID" value="OGC45999.1"/>
    <property type="molecule type" value="Genomic_DNA"/>
</dbReference>
<feature type="transmembrane region" description="Helical" evidence="1">
    <location>
        <begin position="89"/>
        <end position="110"/>
    </location>
</feature>
<dbReference type="PANTHER" id="PTHR37309:SF1">
    <property type="entry name" value="SLR0284 PROTEIN"/>
    <property type="match status" value="1"/>
</dbReference>
<proteinExistence type="predicted"/>
<feature type="transmembrane region" description="Helical" evidence="1">
    <location>
        <begin position="53"/>
        <end position="77"/>
    </location>
</feature>
<accession>A0A1F4UM37</accession>
<keyword evidence="1" id="KW-0472">Membrane</keyword>
<organism evidence="2 3">
    <name type="scientific">candidate division WWE3 bacterium RBG_19FT_COMBO_34_6</name>
    <dbReference type="NCBI Taxonomy" id="1802612"/>
    <lineage>
        <taxon>Bacteria</taxon>
        <taxon>Katanobacteria</taxon>
    </lineage>
</organism>
<keyword evidence="1" id="KW-1133">Transmembrane helix</keyword>
<keyword evidence="1" id="KW-0812">Transmembrane</keyword>
<dbReference type="Proteomes" id="UP000178615">
    <property type="component" value="Unassembled WGS sequence"/>
</dbReference>
<evidence type="ECO:0000313" key="3">
    <source>
        <dbReference type="Proteomes" id="UP000178615"/>
    </source>
</evidence>
<dbReference type="AlphaFoldDB" id="A0A1F4UM37"/>
<dbReference type="InterPro" id="IPR007165">
    <property type="entry name" value="Phage_holin_4_2"/>
</dbReference>
<dbReference type="PANTHER" id="PTHR37309">
    <property type="entry name" value="SLR0284 PROTEIN"/>
    <property type="match status" value="1"/>
</dbReference>
<evidence type="ECO:0008006" key="4">
    <source>
        <dbReference type="Google" id="ProtNLM"/>
    </source>
</evidence>
<sequence>MKIIIKLLLNSVAIFITAYILPGVSVNDFFTAFIVAIVLGILDIFVKPVLVILTLPITILTLGIFYVLINIFIIFLATSLVPGFTVNGVWSALLFIVVLTIVNSVLNGLAE</sequence>
<evidence type="ECO:0000256" key="1">
    <source>
        <dbReference type="SAM" id="Phobius"/>
    </source>
</evidence>